<dbReference type="CDD" id="cd06124">
    <property type="entry name" value="cupin_NimR-like_N"/>
    <property type="match status" value="1"/>
</dbReference>
<dbReference type="SUPFAM" id="SSF51182">
    <property type="entry name" value="RmlC-like cupins"/>
    <property type="match status" value="1"/>
</dbReference>
<feature type="domain" description="HTH araC/xylS-type" evidence="4">
    <location>
        <begin position="156"/>
        <end position="256"/>
    </location>
</feature>
<dbReference type="InterPro" id="IPR011051">
    <property type="entry name" value="RmlC_Cupin_sf"/>
</dbReference>
<sequence length="258" mass="29542">MAFISKASDFNVDEHSGLVVGFASILGVHDSGRHTHTKDQLLFSQRGCMVITMAGMKCVLPPMRAAWIPAGIEHSAQMMNVSHYRSLFFNESLQSKLSRKMRILDVNPLFLALIERMAMWPFDKSEDEMINSLNLFIEELNAAKDTHLNLPLPYDYRLKDWLLKVNNDDFLAPTLTQLSTEVGASTKTITRIFTKETGMSYQSWRQQWRVLAAIELLSKHLRVTDIAYRLGFSSDSAFISFFRQKTGFTPLHFIENQQ</sequence>
<dbReference type="EMBL" id="FPLD01000032">
    <property type="protein sequence ID" value="SGY88115.1"/>
    <property type="molecule type" value="Genomic_DNA"/>
</dbReference>
<dbReference type="SUPFAM" id="SSF46689">
    <property type="entry name" value="Homeodomain-like"/>
    <property type="match status" value="1"/>
</dbReference>
<dbReference type="InterPro" id="IPR009057">
    <property type="entry name" value="Homeodomain-like_sf"/>
</dbReference>
<proteinExistence type="predicted"/>
<dbReference type="PROSITE" id="PS00041">
    <property type="entry name" value="HTH_ARAC_FAMILY_1"/>
    <property type="match status" value="1"/>
</dbReference>
<dbReference type="Proteomes" id="UP000183794">
    <property type="component" value="Unassembled WGS sequence"/>
</dbReference>
<gene>
    <name evidence="5" type="ORF">NVI5450_0834</name>
</gene>
<evidence type="ECO:0000313" key="5">
    <source>
        <dbReference type="EMBL" id="SGY88115.1"/>
    </source>
</evidence>
<keyword evidence="1" id="KW-0805">Transcription regulation</keyword>
<organism evidence="5 6">
    <name type="scientific">Moritella viscosa</name>
    <dbReference type="NCBI Taxonomy" id="80854"/>
    <lineage>
        <taxon>Bacteria</taxon>
        <taxon>Pseudomonadati</taxon>
        <taxon>Pseudomonadota</taxon>
        <taxon>Gammaproteobacteria</taxon>
        <taxon>Alteromonadales</taxon>
        <taxon>Moritellaceae</taxon>
        <taxon>Moritella</taxon>
    </lineage>
</organism>
<dbReference type="OrthoDB" id="5949386at2"/>
<accession>A0A1K9YY11</accession>
<keyword evidence="3" id="KW-0804">Transcription</keyword>
<dbReference type="PANTHER" id="PTHR11019">
    <property type="entry name" value="HTH-TYPE TRANSCRIPTIONAL REGULATOR NIMR"/>
    <property type="match status" value="1"/>
</dbReference>
<dbReference type="InterPro" id="IPR018062">
    <property type="entry name" value="HTH_AraC-typ_CS"/>
</dbReference>
<dbReference type="Gene3D" id="2.60.120.10">
    <property type="entry name" value="Jelly Rolls"/>
    <property type="match status" value="1"/>
</dbReference>
<dbReference type="GO" id="GO:0043565">
    <property type="term" value="F:sequence-specific DNA binding"/>
    <property type="evidence" value="ECO:0007669"/>
    <property type="project" value="InterPro"/>
</dbReference>
<evidence type="ECO:0000256" key="3">
    <source>
        <dbReference type="ARBA" id="ARBA00023163"/>
    </source>
</evidence>
<dbReference type="Pfam" id="PF12833">
    <property type="entry name" value="HTH_18"/>
    <property type="match status" value="1"/>
</dbReference>
<dbReference type="InterPro" id="IPR018060">
    <property type="entry name" value="HTH_AraC"/>
</dbReference>
<evidence type="ECO:0000256" key="1">
    <source>
        <dbReference type="ARBA" id="ARBA00023015"/>
    </source>
</evidence>
<dbReference type="Gene3D" id="1.10.10.60">
    <property type="entry name" value="Homeodomain-like"/>
    <property type="match status" value="2"/>
</dbReference>
<name>A0A1K9YY11_9GAMM</name>
<dbReference type="PROSITE" id="PS01124">
    <property type="entry name" value="HTH_ARAC_FAMILY_2"/>
    <property type="match status" value="1"/>
</dbReference>
<dbReference type="PANTHER" id="PTHR11019:SF159">
    <property type="entry name" value="TRANSCRIPTIONAL REGULATOR-RELATED"/>
    <property type="match status" value="1"/>
</dbReference>
<dbReference type="InterPro" id="IPR014710">
    <property type="entry name" value="RmlC-like_jellyroll"/>
</dbReference>
<evidence type="ECO:0000313" key="6">
    <source>
        <dbReference type="Proteomes" id="UP000183794"/>
    </source>
</evidence>
<dbReference type="SMART" id="SM00342">
    <property type="entry name" value="HTH_ARAC"/>
    <property type="match status" value="1"/>
</dbReference>
<protein>
    <submittedName>
        <fullName evidence="5">Bacterial regulatory helix-turn-helix s, AraC family protein</fullName>
    </submittedName>
</protein>
<dbReference type="GO" id="GO:0003700">
    <property type="term" value="F:DNA-binding transcription factor activity"/>
    <property type="evidence" value="ECO:0007669"/>
    <property type="project" value="InterPro"/>
</dbReference>
<keyword evidence="2" id="KW-0238">DNA-binding</keyword>
<evidence type="ECO:0000256" key="2">
    <source>
        <dbReference type="ARBA" id="ARBA00023125"/>
    </source>
</evidence>
<dbReference type="RefSeq" id="WP_075496945.1">
    <property type="nucleotide sequence ID" value="NZ_CAWRBC010000145.1"/>
</dbReference>
<evidence type="ECO:0000259" key="4">
    <source>
        <dbReference type="PROSITE" id="PS01124"/>
    </source>
</evidence>
<dbReference type="AlphaFoldDB" id="A0A1K9YY11"/>
<reference evidence="5 6" key="1">
    <citation type="submission" date="2016-11" db="EMBL/GenBank/DDBJ databases">
        <authorList>
            <person name="Jaros S."/>
            <person name="Januszkiewicz K."/>
            <person name="Wedrychowicz H."/>
        </authorList>
    </citation>
    <scope>NUCLEOTIDE SEQUENCE [LARGE SCALE GENOMIC DNA]</scope>
    <source>
        <strain evidence="5">NVI 5450</strain>
    </source>
</reference>